<evidence type="ECO:0000313" key="1">
    <source>
        <dbReference type="EMBL" id="PTL54882.1"/>
    </source>
</evidence>
<dbReference type="PANTHER" id="PTHR38031">
    <property type="entry name" value="SULFUR CARRIER PROTEIN SLR0821-RELATED"/>
    <property type="match status" value="1"/>
</dbReference>
<sequence>MSIKVKLPTQLRAAAGGASSVEVDGATVGEVLAAVYEVHPELKDRLADEDGSLRRFVNVYVGGDDIRFGDGLDTKVADGAEVQVLPAVAGGC</sequence>
<dbReference type="InterPro" id="IPR010038">
    <property type="entry name" value="MoaD_arc-typ"/>
</dbReference>
<dbReference type="EMBL" id="PYYB01000004">
    <property type="protein sequence ID" value="PTL54882.1"/>
    <property type="molecule type" value="Genomic_DNA"/>
</dbReference>
<dbReference type="InterPro" id="IPR052045">
    <property type="entry name" value="Sulfur_Carrier/Prot_Modifier"/>
</dbReference>
<dbReference type="Gene3D" id="3.10.20.30">
    <property type="match status" value="1"/>
</dbReference>
<reference evidence="1 2" key="1">
    <citation type="submission" date="2018-03" db="EMBL/GenBank/DDBJ databases">
        <title>Aquarubrobacter algicola gen. nov., sp. nov., a novel actinobacterium isolated from shallow eutrophic lake during the end of cyanobacterial harmful algal blooms.</title>
        <authorList>
            <person name="Chun S.J."/>
        </authorList>
    </citation>
    <scope>NUCLEOTIDE SEQUENCE [LARGE SCALE GENOMIC DNA]</scope>
    <source>
        <strain evidence="1 2">Seoho-28</strain>
    </source>
</reference>
<comment type="caution">
    <text evidence="1">The sequence shown here is derived from an EMBL/GenBank/DDBJ whole genome shotgun (WGS) entry which is preliminary data.</text>
</comment>
<dbReference type="InterPro" id="IPR054834">
    <property type="entry name" value="SAMP1_3"/>
</dbReference>
<gene>
    <name evidence="1" type="ORF">C7Y72_20095</name>
</gene>
<dbReference type="OrthoDB" id="9156098at2"/>
<dbReference type="NCBIfam" id="NF041918">
    <property type="entry name" value="SAMP1"/>
    <property type="match status" value="1"/>
</dbReference>
<dbReference type="InterPro" id="IPR012675">
    <property type="entry name" value="Beta-grasp_dom_sf"/>
</dbReference>
<evidence type="ECO:0000313" key="2">
    <source>
        <dbReference type="Proteomes" id="UP000240739"/>
    </source>
</evidence>
<dbReference type="InterPro" id="IPR016155">
    <property type="entry name" value="Mopterin_synth/thiamin_S_b"/>
</dbReference>
<dbReference type="Proteomes" id="UP000240739">
    <property type="component" value="Unassembled WGS sequence"/>
</dbReference>
<organism evidence="1 2">
    <name type="scientific">Paraconexibacter algicola</name>
    <dbReference type="NCBI Taxonomy" id="2133960"/>
    <lineage>
        <taxon>Bacteria</taxon>
        <taxon>Bacillati</taxon>
        <taxon>Actinomycetota</taxon>
        <taxon>Thermoleophilia</taxon>
        <taxon>Solirubrobacterales</taxon>
        <taxon>Paraconexibacteraceae</taxon>
        <taxon>Paraconexibacter</taxon>
    </lineage>
</organism>
<dbReference type="AlphaFoldDB" id="A0A2T4UCF9"/>
<dbReference type="Pfam" id="PF02597">
    <property type="entry name" value="ThiS"/>
    <property type="match status" value="1"/>
</dbReference>
<protein>
    <submittedName>
        <fullName evidence="1">Molybdopterin synthase sulfur carrier subunit</fullName>
    </submittedName>
</protein>
<dbReference type="SUPFAM" id="SSF54285">
    <property type="entry name" value="MoaD/ThiS"/>
    <property type="match status" value="1"/>
</dbReference>
<dbReference type="RefSeq" id="WP_107570982.1">
    <property type="nucleotide sequence ID" value="NZ_PYYB01000004.1"/>
</dbReference>
<dbReference type="InterPro" id="IPR003749">
    <property type="entry name" value="ThiS/MoaD-like"/>
</dbReference>
<keyword evidence="2" id="KW-1185">Reference proteome</keyword>
<proteinExistence type="predicted"/>
<name>A0A2T4UCF9_9ACTN</name>
<accession>A0A2T4UCF9</accession>
<dbReference type="PANTHER" id="PTHR38031:SF1">
    <property type="entry name" value="SULFUR CARRIER PROTEIN CYSO"/>
    <property type="match status" value="1"/>
</dbReference>
<dbReference type="NCBIfam" id="TIGR01687">
    <property type="entry name" value="moaD_arch"/>
    <property type="match status" value="1"/>
</dbReference>